<proteinExistence type="predicted"/>
<name>A0AB38YCU9_9GAMM</name>
<dbReference type="GO" id="GO:0035438">
    <property type="term" value="F:cyclic-di-GMP binding"/>
    <property type="evidence" value="ECO:0007669"/>
    <property type="project" value="InterPro"/>
</dbReference>
<dbReference type="Pfam" id="PF07238">
    <property type="entry name" value="PilZ"/>
    <property type="match status" value="1"/>
</dbReference>
<feature type="domain" description="PilZ" evidence="1">
    <location>
        <begin position="8"/>
        <end position="96"/>
    </location>
</feature>
<protein>
    <submittedName>
        <fullName evidence="2">PilZ domain-containing protein</fullName>
    </submittedName>
</protein>
<dbReference type="Gene3D" id="2.40.10.220">
    <property type="entry name" value="predicted glycosyltransferase like domains"/>
    <property type="match status" value="1"/>
</dbReference>
<evidence type="ECO:0000259" key="1">
    <source>
        <dbReference type="Pfam" id="PF07238"/>
    </source>
</evidence>
<dbReference type="InterPro" id="IPR009875">
    <property type="entry name" value="PilZ_domain"/>
</dbReference>
<dbReference type="AlphaFoldDB" id="A0AB38YCU9"/>
<gene>
    <name evidence="2" type="ORF">NFC81_09680</name>
</gene>
<accession>A0AB38YCU9</accession>
<dbReference type="RefSeq" id="WP_304994283.1">
    <property type="nucleotide sequence ID" value="NZ_CP101717.1"/>
</dbReference>
<evidence type="ECO:0000313" key="2">
    <source>
        <dbReference type="EMBL" id="WLD56997.1"/>
    </source>
</evidence>
<sequence>MIDRDYMEKRSFMRMNMDAPAVIQMEDGTQKHCICKDLSAVGMLIEVDQSVAVGTQFQVHLPALTGQFAPLDAAVKVHRVDEMGGGKYQLGLEIEQIK</sequence>
<dbReference type="SUPFAM" id="SSF141371">
    <property type="entry name" value="PilZ domain-like"/>
    <property type="match status" value="1"/>
</dbReference>
<organism evidence="2">
    <name type="scientific">Salinispirillum sp. LH 10-3-1</name>
    <dbReference type="NCBI Taxonomy" id="2952525"/>
    <lineage>
        <taxon>Bacteria</taxon>
        <taxon>Pseudomonadati</taxon>
        <taxon>Pseudomonadota</taxon>
        <taxon>Gammaproteobacteria</taxon>
        <taxon>Oceanospirillales</taxon>
        <taxon>Saccharospirillaceae</taxon>
        <taxon>Salinispirillum</taxon>
    </lineage>
</organism>
<dbReference type="EMBL" id="CP101717">
    <property type="protein sequence ID" value="WLD56997.1"/>
    <property type="molecule type" value="Genomic_DNA"/>
</dbReference>
<reference evidence="2" key="1">
    <citation type="submission" date="2022-07" db="EMBL/GenBank/DDBJ databases">
        <title>Complete genome sequence of Salinispirillum sp. LH10-3-1 capable of multiple carbohydrate inversion isolated from a soda lake.</title>
        <authorList>
            <person name="Liu J."/>
            <person name="Zhai Y."/>
            <person name="Zhang H."/>
            <person name="Yang H."/>
            <person name="Qu J."/>
            <person name="Li J."/>
        </authorList>
    </citation>
    <scope>NUCLEOTIDE SEQUENCE</scope>
    <source>
        <strain evidence="2">LH 10-3-1</strain>
    </source>
</reference>